<protein>
    <submittedName>
        <fullName evidence="2">Uncharacterized protein</fullName>
    </submittedName>
</protein>
<evidence type="ECO:0000256" key="1">
    <source>
        <dbReference type="SAM" id="MobiDB-lite"/>
    </source>
</evidence>
<name>A0AAN7DWX1_QUERU</name>
<evidence type="ECO:0000313" key="3">
    <source>
        <dbReference type="Proteomes" id="UP001324115"/>
    </source>
</evidence>
<comment type="caution">
    <text evidence="2">The sequence shown here is derived from an EMBL/GenBank/DDBJ whole genome shotgun (WGS) entry which is preliminary data.</text>
</comment>
<dbReference type="Proteomes" id="UP001324115">
    <property type="component" value="Unassembled WGS sequence"/>
</dbReference>
<evidence type="ECO:0000313" key="2">
    <source>
        <dbReference type="EMBL" id="KAK4557450.1"/>
    </source>
</evidence>
<sequence length="140" mass="15506">MKEIMATGSQLQGDNIEASILWQPDIAFGQVISPERGGRVRGVGFSPTPYGNRASSIDDSTPTPTSTTTDQRIKELFAQVEAMREKFTRYDAIEAEVRLMWRMLTQLHPSFPTISMDGDSDSAVDIQSLGTQCSSFDDMH</sequence>
<dbReference type="EMBL" id="JAXUIC010000012">
    <property type="protein sequence ID" value="KAK4557450.1"/>
    <property type="molecule type" value="Genomic_DNA"/>
</dbReference>
<reference evidence="2 3" key="1">
    <citation type="journal article" date="2023" name="G3 (Bethesda)">
        <title>A haplotype-resolved chromosome-scale genome for Quercus rubra L. provides insights into the genetics of adaptive traits for red oak species.</title>
        <authorList>
            <person name="Kapoor B."/>
            <person name="Jenkins J."/>
            <person name="Schmutz J."/>
            <person name="Zhebentyayeva T."/>
            <person name="Kuelheim C."/>
            <person name="Coggeshall M."/>
            <person name="Heim C."/>
            <person name="Lasky J.R."/>
            <person name="Leites L."/>
            <person name="Islam-Faridi N."/>
            <person name="Romero-Severson J."/>
            <person name="DeLeo V.L."/>
            <person name="Lucas S.M."/>
            <person name="Lazic D."/>
            <person name="Gailing O."/>
            <person name="Carlson J."/>
            <person name="Staton M."/>
        </authorList>
    </citation>
    <scope>NUCLEOTIDE SEQUENCE [LARGE SCALE GENOMIC DNA]</scope>
    <source>
        <strain evidence="2">Pseudo-F2</strain>
    </source>
</reference>
<organism evidence="2 3">
    <name type="scientific">Quercus rubra</name>
    <name type="common">Northern red oak</name>
    <name type="synonym">Quercus borealis</name>
    <dbReference type="NCBI Taxonomy" id="3512"/>
    <lineage>
        <taxon>Eukaryota</taxon>
        <taxon>Viridiplantae</taxon>
        <taxon>Streptophyta</taxon>
        <taxon>Embryophyta</taxon>
        <taxon>Tracheophyta</taxon>
        <taxon>Spermatophyta</taxon>
        <taxon>Magnoliopsida</taxon>
        <taxon>eudicotyledons</taxon>
        <taxon>Gunneridae</taxon>
        <taxon>Pentapetalae</taxon>
        <taxon>rosids</taxon>
        <taxon>fabids</taxon>
        <taxon>Fagales</taxon>
        <taxon>Fagaceae</taxon>
        <taxon>Quercus</taxon>
    </lineage>
</organism>
<keyword evidence="3" id="KW-1185">Reference proteome</keyword>
<proteinExistence type="predicted"/>
<dbReference type="AlphaFoldDB" id="A0AAN7DWX1"/>
<feature type="compositionally biased region" description="Low complexity" evidence="1">
    <location>
        <begin position="58"/>
        <end position="70"/>
    </location>
</feature>
<feature type="region of interest" description="Disordered" evidence="1">
    <location>
        <begin position="38"/>
        <end position="70"/>
    </location>
</feature>
<accession>A0AAN7DWX1</accession>
<gene>
    <name evidence="2" type="ORF">RGQ29_007273</name>
</gene>